<dbReference type="Pfam" id="PF00535">
    <property type="entry name" value="Glycos_transf_2"/>
    <property type="match status" value="1"/>
</dbReference>
<sequence length="349" mass="39186">MTKLIIQIPCYNEENSLGITLSVLPRQLRGVDTVEWLIINDGSTDRTVDVARSYGVDHIVNFKHNQGLAKAFMAGIEACLKADADIIVNTDADNQYCADDIPKLIQPIISGRAEIVIGARPIQKIKHFSPIKKRLQKFGSWVVRIASNTNIIDAPSGFRAFSREAALKLNVFNEYTYTLETIIQAGQKGIAITSVPIRTNRYLRPSRLVKSISAYVKRSLITILRISMTYNPLRFFITLGTIPFTLGTLLGIRWLILYFAGTPKAHVPSLVLAAILILMGFQLWIFGLVADLMAVNRQLLEDIQLRLRRLDVDSNHTPHLPSTGNQAQRENRKEGREGEEFANSFLNQE</sequence>
<proteinExistence type="predicted"/>
<keyword evidence="5" id="KW-1185">Reference proteome</keyword>
<comment type="caution">
    <text evidence="4">The sequence shown here is derived from an EMBL/GenBank/DDBJ whole genome shotgun (WGS) entry which is preliminary data.</text>
</comment>
<dbReference type="InterPro" id="IPR029044">
    <property type="entry name" value="Nucleotide-diphossugar_trans"/>
</dbReference>
<dbReference type="InterPro" id="IPR050256">
    <property type="entry name" value="Glycosyltransferase_2"/>
</dbReference>
<keyword evidence="2" id="KW-0812">Transmembrane</keyword>
<evidence type="ECO:0000259" key="3">
    <source>
        <dbReference type="Pfam" id="PF00535"/>
    </source>
</evidence>
<reference evidence="4 5" key="1">
    <citation type="submission" date="2016-10" db="EMBL/GenBank/DDBJ databases">
        <title>Comparative genomics uncovers the prolific and rare metabolic potential of the cyanobacterial genus Moorea.</title>
        <authorList>
            <person name="Leao T."/>
            <person name="Castelao G."/>
            <person name="Korobeynikov A."/>
            <person name="Monroe E.A."/>
            <person name="Podell S."/>
            <person name="Glukhov E."/>
            <person name="Allen E."/>
            <person name="Gerwick W.H."/>
            <person name="Gerwick L."/>
        </authorList>
    </citation>
    <scope>NUCLEOTIDE SEQUENCE [LARGE SCALE GENOMIC DNA]</scope>
    <source>
        <strain evidence="4 5">PNG5-198</strain>
    </source>
</reference>
<feature type="compositionally biased region" description="Basic and acidic residues" evidence="1">
    <location>
        <begin position="329"/>
        <end position="339"/>
    </location>
</feature>
<dbReference type="SUPFAM" id="SSF53448">
    <property type="entry name" value="Nucleotide-diphospho-sugar transferases"/>
    <property type="match status" value="1"/>
</dbReference>
<dbReference type="EMBL" id="MKZS01000001">
    <property type="protein sequence ID" value="OLT60661.1"/>
    <property type="molecule type" value="Genomic_DNA"/>
</dbReference>
<feature type="transmembrane region" description="Helical" evidence="2">
    <location>
        <begin position="267"/>
        <end position="290"/>
    </location>
</feature>
<dbReference type="PANTHER" id="PTHR48090:SF7">
    <property type="entry name" value="RFBJ PROTEIN"/>
    <property type="match status" value="1"/>
</dbReference>
<dbReference type="GO" id="GO:0016740">
    <property type="term" value="F:transferase activity"/>
    <property type="evidence" value="ECO:0007669"/>
    <property type="project" value="UniProtKB-KW"/>
</dbReference>
<feature type="region of interest" description="Disordered" evidence="1">
    <location>
        <begin position="316"/>
        <end position="349"/>
    </location>
</feature>
<dbReference type="InterPro" id="IPR001173">
    <property type="entry name" value="Glyco_trans_2-like"/>
</dbReference>
<gene>
    <name evidence="4" type="ORF">BJP37_18235</name>
</gene>
<feature type="compositionally biased region" description="Polar residues" evidence="1">
    <location>
        <begin position="317"/>
        <end position="328"/>
    </location>
</feature>
<feature type="domain" description="Glycosyltransferase 2-like" evidence="3">
    <location>
        <begin position="8"/>
        <end position="166"/>
    </location>
</feature>
<dbReference type="CDD" id="cd04179">
    <property type="entry name" value="DPM_DPG-synthase_like"/>
    <property type="match status" value="1"/>
</dbReference>
<evidence type="ECO:0000313" key="4">
    <source>
        <dbReference type="EMBL" id="OLT60661.1"/>
    </source>
</evidence>
<evidence type="ECO:0000256" key="1">
    <source>
        <dbReference type="SAM" id="MobiDB-lite"/>
    </source>
</evidence>
<evidence type="ECO:0000313" key="5">
    <source>
        <dbReference type="Proteomes" id="UP000186657"/>
    </source>
</evidence>
<dbReference type="AlphaFoldDB" id="A0A1U7N421"/>
<keyword evidence="2" id="KW-1133">Transmembrane helix</keyword>
<keyword evidence="4" id="KW-0808">Transferase</keyword>
<dbReference type="Proteomes" id="UP000186657">
    <property type="component" value="Unassembled WGS sequence"/>
</dbReference>
<evidence type="ECO:0000256" key="2">
    <source>
        <dbReference type="SAM" id="Phobius"/>
    </source>
</evidence>
<protein>
    <submittedName>
        <fullName evidence="4">Glycosyl transferase</fullName>
    </submittedName>
</protein>
<name>A0A1U7N421_9CYAN</name>
<dbReference type="Gene3D" id="3.90.550.10">
    <property type="entry name" value="Spore Coat Polysaccharide Biosynthesis Protein SpsA, Chain A"/>
    <property type="match status" value="1"/>
</dbReference>
<keyword evidence="2" id="KW-0472">Membrane</keyword>
<feature type="transmembrane region" description="Helical" evidence="2">
    <location>
        <begin position="235"/>
        <end position="261"/>
    </location>
</feature>
<dbReference type="RefSeq" id="WP_075901097.1">
    <property type="nucleotide sequence ID" value="NZ_MKZS01000001.1"/>
</dbReference>
<accession>A0A1U7N421</accession>
<organism evidence="4 5">
    <name type="scientific">Moorena bouillonii PNG</name>
    <dbReference type="NCBI Taxonomy" id="568701"/>
    <lineage>
        <taxon>Bacteria</taxon>
        <taxon>Bacillati</taxon>
        <taxon>Cyanobacteriota</taxon>
        <taxon>Cyanophyceae</taxon>
        <taxon>Coleofasciculales</taxon>
        <taxon>Coleofasciculaceae</taxon>
        <taxon>Moorena</taxon>
    </lineage>
</organism>
<dbReference type="PANTHER" id="PTHR48090">
    <property type="entry name" value="UNDECAPRENYL-PHOSPHATE 4-DEOXY-4-FORMAMIDO-L-ARABINOSE TRANSFERASE-RELATED"/>
    <property type="match status" value="1"/>
</dbReference>